<evidence type="ECO:0000256" key="2">
    <source>
        <dbReference type="SAM" id="Phobius"/>
    </source>
</evidence>
<keyword evidence="2" id="KW-1133">Transmembrane helix</keyword>
<reference evidence="5" key="1">
    <citation type="submission" date="2016-06" db="EMBL/GenBank/DDBJ databases">
        <authorList>
            <person name="Varghese N."/>
            <person name="Submissions Spin"/>
        </authorList>
    </citation>
    <scope>NUCLEOTIDE SEQUENCE [LARGE SCALE GENOMIC DNA]</scope>
    <source>
        <strain evidence="5">DSM 45431</strain>
    </source>
</reference>
<dbReference type="GO" id="GO:0016747">
    <property type="term" value="F:acyltransferase activity, transferring groups other than amino-acyl groups"/>
    <property type="evidence" value="ECO:0007669"/>
    <property type="project" value="InterPro"/>
</dbReference>
<gene>
    <name evidence="4" type="ORF">GA0070624_1316</name>
</gene>
<keyword evidence="2" id="KW-0472">Membrane</keyword>
<dbReference type="GO" id="GO:0016020">
    <property type="term" value="C:membrane"/>
    <property type="evidence" value="ECO:0007669"/>
    <property type="project" value="TreeGrafter"/>
</dbReference>
<evidence type="ECO:0000313" key="4">
    <source>
        <dbReference type="EMBL" id="SCL17527.1"/>
    </source>
</evidence>
<feature type="transmembrane region" description="Helical" evidence="2">
    <location>
        <begin position="294"/>
        <end position="312"/>
    </location>
</feature>
<dbReference type="GO" id="GO:0016787">
    <property type="term" value="F:hydrolase activity"/>
    <property type="evidence" value="ECO:0007669"/>
    <property type="project" value="UniProtKB-KW"/>
</dbReference>
<dbReference type="OrthoDB" id="9807745at2"/>
<dbReference type="STRING" id="568872.GA0070624_1316"/>
<keyword evidence="2" id="KW-0812">Transmembrane</keyword>
<dbReference type="GO" id="GO:0009103">
    <property type="term" value="P:lipopolysaccharide biosynthetic process"/>
    <property type="evidence" value="ECO:0007669"/>
    <property type="project" value="TreeGrafter"/>
</dbReference>
<protein>
    <submittedName>
        <fullName evidence="4">Peptidoglycan/LPS O-acetylase OafA/YrhL, contains acyltransferase and SGNH-hydrolase domains</fullName>
    </submittedName>
</protein>
<dbReference type="Proteomes" id="UP000199413">
    <property type="component" value="Unassembled WGS sequence"/>
</dbReference>
<organism evidence="4 5">
    <name type="scientific">Micromonospora rhizosphaerae</name>
    <dbReference type="NCBI Taxonomy" id="568872"/>
    <lineage>
        <taxon>Bacteria</taxon>
        <taxon>Bacillati</taxon>
        <taxon>Actinomycetota</taxon>
        <taxon>Actinomycetes</taxon>
        <taxon>Micromonosporales</taxon>
        <taxon>Micromonosporaceae</taxon>
        <taxon>Micromonospora</taxon>
    </lineage>
</organism>
<feature type="transmembrane region" description="Helical" evidence="2">
    <location>
        <begin position="153"/>
        <end position="173"/>
    </location>
</feature>
<evidence type="ECO:0000256" key="1">
    <source>
        <dbReference type="SAM" id="MobiDB-lite"/>
    </source>
</evidence>
<feature type="transmembrane region" description="Helical" evidence="2">
    <location>
        <begin position="230"/>
        <end position="248"/>
    </location>
</feature>
<feature type="transmembrane region" description="Helical" evidence="2">
    <location>
        <begin position="68"/>
        <end position="90"/>
    </location>
</feature>
<feature type="transmembrane region" description="Helical" evidence="2">
    <location>
        <begin position="180"/>
        <end position="198"/>
    </location>
</feature>
<feature type="transmembrane region" description="Helical" evidence="2">
    <location>
        <begin position="102"/>
        <end position="123"/>
    </location>
</feature>
<dbReference type="EMBL" id="FMHV01000002">
    <property type="protein sequence ID" value="SCL17527.1"/>
    <property type="molecule type" value="Genomic_DNA"/>
</dbReference>
<evidence type="ECO:0000259" key="3">
    <source>
        <dbReference type="Pfam" id="PF01757"/>
    </source>
</evidence>
<keyword evidence="4" id="KW-0012">Acyltransferase</keyword>
<feature type="transmembrane region" description="Helical" evidence="2">
    <location>
        <begin position="204"/>
        <end position="223"/>
    </location>
</feature>
<dbReference type="InterPro" id="IPR002656">
    <property type="entry name" value="Acyl_transf_3_dom"/>
</dbReference>
<proteinExistence type="predicted"/>
<dbReference type="PANTHER" id="PTHR23028">
    <property type="entry name" value="ACETYLTRANSFERASE"/>
    <property type="match status" value="1"/>
</dbReference>
<name>A0A1C6RKA3_9ACTN</name>
<feature type="domain" description="Acyltransferase 3" evidence="3">
    <location>
        <begin position="29"/>
        <end position="344"/>
    </location>
</feature>
<dbReference type="Pfam" id="PF01757">
    <property type="entry name" value="Acyl_transf_3"/>
    <property type="match status" value="1"/>
</dbReference>
<keyword evidence="4" id="KW-0808">Transferase</keyword>
<keyword evidence="4" id="KW-0378">Hydrolase</keyword>
<feature type="transmembrane region" description="Helical" evidence="2">
    <location>
        <begin position="324"/>
        <end position="344"/>
    </location>
</feature>
<dbReference type="InterPro" id="IPR050879">
    <property type="entry name" value="Acyltransferase_3"/>
</dbReference>
<sequence length="426" mass="47904">MPAESPALTYSRTGATPRVTVSGDRIRVVDGLRLLAALMVVAYHYIAFGGGWAAPVQDVFPTAHLPAAYGWLGVELFFLISGFVICMSCWGRSLGEFFTSRVARLFPAYLFAVLATTAIVFLVPGGIGPKPVRDVLVNLTMLQQPLNAKDVDAVYWTLWAEIRFYLLFALVVWRGLTYRRAVMFCFLWAAAAMIMTKYDDSPLKQLLMPDICWYFIAGIAFFLMYRFRPTALLVGIVAGCFLAAQRFALIKQGRAERNIGYDVPDWPVLVLVVAFFLIMALVATGRLSWVRWRWLPVAGALTYPLYLLHEYIGWEVIRVLEGMVPPTLLLLGLVAAMLFIAWMVHRLIERPGMRWVRATLRSALAEVRQAPLAEEGRARFFLPRPLAGNEESRPTVNDPQRADWPTEVQLSKLDRPDPDAMSVGPR</sequence>
<dbReference type="PANTHER" id="PTHR23028:SF53">
    <property type="entry name" value="ACYL_TRANSF_3 DOMAIN-CONTAINING PROTEIN"/>
    <property type="match status" value="1"/>
</dbReference>
<keyword evidence="5" id="KW-1185">Reference proteome</keyword>
<dbReference type="RefSeq" id="WP_141714944.1">
    <property type="nucleotide sequence ID" value="NZ_FMHV01000002.1"/>
</dbReference>
<evidence type="ECO:0000313" key="5">
    <source>
        <dbReference type="Proteomes" id="UP000199413"/>
    </source>
</evidence>
<accession>A0A1C6RKA3</accession>
<feature type="transmembrane region" description="Helical" evidence="2">
    <location>
        <begin position="268"/>
        <end position="287"/>
    </location>
</feature>
<feature type="region of interest" description="Disordered" evidence="1">
    <location>
        <begin position="386"/>
        <end position="426"/>
    </location>
</feature>
<feature type="transmembrane region" description="Helical" evidence="2">
    <location>
        <begin position="34"/>
        <end position="56"/>
    </location>
</feature>
<dbReference type="AlphaFoldDB" id="A0A1C6RKA3"/>